<dbReference type="PROSITE" id="PS50835">
    <property type="entry name" value="IG_LIKE"/>
    <property type="match status" value="5"/>
</dbReference>
<evidence type="ECO:0000256" key="4">
    <source>
        <dbReference type="SAM" id="MobiDB-lite"/>
    </source>
</evidence>
<feature type="compositionally biased region" description="Low complexity" evidence="4">
    <location>
        <begin position="388"/>
        <end position="399"/>
    </location>
</feature>
<feature type="domain" description="Ig-like" evidence="6">
    <location>
        <begin position="210"/>
        <end position="299"/>
    </location>
</feature>
<feature type="compositionally biased region" description="Low complexity" evidence="4">
    <location>
        <begin position="796"/>
        <end position="809"/>
    </location>
</feature>
<evidence type="ECO:0000256" key="1">
    <source>
        <dbReference type="ARBA" id="ARBA00023180"/>
    </source>
</evidence>
<dbReference type="GO" id="GO:0009897">
    <property type="term" value="C:external side of plasma membrane"/>
    <property type="evidence" value="ECO:0007669"/>
    <property type="project" value="TreeGrafter"/>
</dbReference>
<feature type="compositionally biased region" description="Basic and acidic residues" evidence="4">
    <location>
        <begin position="362"/>
        <end position="375"/>
    </location>
</feature>
<feature type="domain" description="Ig-like" evidence="6">
    <location>
        <begin position="671"/>
        <end position="760"/>
    </location>
</feature>
<organism evidence="7 8">
    <name type="scientific">Oreochromis niloticus</name>
    <name type="common">Nile tilapia</name>
    <name type="synonym">Tilapia nilotica</name>
    <dbReference type="NCBI Taxonomy" id="8128"/>
    <lineage>
        <taxon>Eukaryota</taxon>
        <taxon>Metazoa</taxon>
        <taxon>Chordata</taxon>
        <taxon>Craniata</taxon>
        <taxon>Vertebrata</taxon>
        <taxon>Euteleostomi</taxon>
        <taxon>Actinopterygii</taxon>
        <taxon>Neopterygii</taxon>
        <taxon>Teleostei</taxon>
        <taxon>Neoteleostei</taxon>
        <taxon>Acanthomorphata</taxon>
        <taxon>Ovalentaria</taxon>
        <taxon>Cichlomorphae</taxon>
        <taxon>Cichliformes</taxon>
        <taxon>Cichlidae</taxon>
        <taxon>African cichlids</taxon>
        <taxon>Pseudocrenilabrinae</taxon>
        <taxon>Oreochromini</taxon>
        <taxon>Oreochromis</taxon>
    </lineage>
</organism>
<dbReference type="SUPFAM" id="SSF54452">
    <property type="entry name" value="MHC antigen-recognition domain"/>
    <property type="match status" value="1"/>
</dbReference>
<dbReference type="InterPro" id="IPR007110">
    <property type="entry name" value="Ig-like_dom"/>
</dbReference>
<dbReference type="PROSITE" id="PS00290">
    <property type="entry name" value="IG_MHC"/>
    <property type="match status" value="6"/>
</dbReference>
<reference evidence="8" key="1">
    <citation type="submission" date="2012-01" db="EMBL/GenBank/DDBJ databases">
        <title>The Genome Sequence of Oreochromis niloticus (Nile Tilapia).</title>
        <authorList>
            <consortium name="Broad Institute Genome Assembly Team"/>
            <consortium name="Broad Institute Sequencing Platform"/>
            <person name="Di Palma F."/>
            <person name="Johnson J."/>
            <person name="Lander E.S."/>
            <person name="Lindblad-Toh K."/>
        </authorList>
    </citation>
    <scope>NUCLEOTIDE SEQUENCE [LARGE SCALE GENOMIC DNA]</scope>
</reference>
<dbReference type="PANTHER" id="PTHR16675">
    <property type="entry name" value="MHC CLASS I-RELATED"/>
    <property type="match status" value="1"/>
</dbReference>
<dbReference type="InterPro" id="IPR001039">
    <property type="entry name" value="MHC_I_a_a1/a2"/>
</dbReference>
<feature type="compositionally biased region" description="Basic and acidic residues" evidence="4">
    <location>
        <begin position="634"/>
        <end position="643"/>
    </location>
</feature>
<dbReference type="Gene3D" id="3.30.500.10">
    <property type="entry name" value="MHC class I-like antigen recognition-like"/>
    <property type="match status" value="1"/>
</dbReference>
<feature type="compositionally biased region" description="Basic and acidic residues" evidence="4">
    <location>
        <begin position="1006"/>
        <end position="1018"/>
    </location>
</feature>
<dbReference type="InterPro" id="IPR050208">
    <property type="entry name" value="MHC_class-I_related"/>
</dbReference>
<dbReference type="AlphaFoldDB" id="A0A669F3U6"/>
<gene>
    <name evidence="7" type="primary">LOC100711798</name>
</gene>
<keyword evidence="1" id="KW-0325">Glycoprotein</keyword>
<dbReference type="Gene3D" id="2.60.40.10">
    <property type="entry name" value="Immunoglobulins"/>
    <property type="match status" value="6"/>
</dbReference>
<dbReference type="GO" id="GO:0005615">
    <property type="term" value="C:extracellular space"/>
    <property type="evidence" value="ECO:0007669"/>
    <property type="project" value="TreeGrafter"/>
</dbReference>
<dbReference type="InterPro" id="IPR003006">
    <property type="entry name" value="Ig/MHC_CS"/>
</dbReference>
<feature type="region of interest" description="Disordered" evidence="4">
    <location>
        <begin position="774"/>
        <end position="810"/>
    </location>
</feature>
<evidence type="ECO:0000313" key="8">
    <source>
        <dbReference type="Proteomes" id="UP000005207"/>
    </source>
</evidence>
<feature type="chain" id="PRO_5025328488" evidence="5">
    <location>
        <begin position="19"/>
        <end position="1056"/>
    </location>
</feature>
<proteinExistence type="inferred from homology"/>
<keyword evidence="5" id="KW-0732">Signal</keyword>
<feature type="domain" description="Ig-like" evidence="6">
    <location>
        <begin position="531"/>
        <end position="620"/>
    </location>
</feature>
<dbReference type="InParanoid" id="A0A669F3U6"/>
<dbReference type="GO" id="GO:0006955">
    <property type="term" value="P:immune response"/>
    <property type="evidence" value="ECO:0007669"/>
    <property type="project" value="TreeGrafter"/>
</dbReference>
<dbReference type="PANTHER" id="PTHR16675:SF193">
    <property type="entry name" value="LOC571647 PROTEIN-RELATED"/>
    <property type="match status" value="1"/>
</dbReference>
<evidence type="ECO:0000256" key="3">
    <source>
        <dbReference type="RuleBase" id="RU004439"/>
    </source>
</evidence>
<dbReference type="FunFam" id="3.30.500.10:FF:000005">
    <property type="entry name" value="MHC class I antigen ZKA transcript variant 1"/>
    <property type="match status" value="1"/>
</dbReference>
<feature type="compositionally biased region" description="Basic and acidic residues" evidence="4">
    <location>
        <begin position="774"/>
        <end position="783"/>
    </location>
</feature>
<dbReference type="SUPFAM" id="SSF48726">
    <property type="entry name" value="Immunoglobulin"/>
    <property type="match status" value="6"/>
</dbReference>
<feature type="signal peptide" evidence="5">
    <location>
        <begin position="1"/>
        <end position="18"/>
    </location>
</feature>
<feature type="compositionally biased region" description="Low complexity" evidence="4">
    <location>
        <begin position="656"/>
        <end position="669"/>
    </location>
</feature>
<dbReference type="InterPro" id="IPR003597">
    <property type="entry name" value="Ig_C1-set"/>
</dbReference>
<evidence type="ECO:0000256" key="2">
    <source>
        <dbReference type="ARBA" id="ARBA00023319"/>
    </source>
</evidence>
<reference evidence="7" key="3">
    <citation type="submission" date="2025-09" db="UniProtKB">
        <authorList>
            <consortium name="Ensembl"/>
        </authorList>
    </citation>
    <scope>IDENTIFICATION</scope>
</reference>
<accession>A0A669F3U6</accession>
<comment type="similarity">
    <text evidence="3">Belongs to the MHC class I family.</text>
</comment>
<feature type="domain" description="Ig-like" evidence="6">
    <location>
        <begin position="436"/>
        <end position="525"/>
    </location>
</feature>
<sequence length="1056" mass="116571">MNLFAVFVLLGTVLTVNCETHSLHYIYTALSKPVGLPGIHEFTAMGLLDNRMIDYFDSKNQVKVPRQEWMRKRLPADYWEKGTQSRKSKQQWFKVNIGILMERMRQNESDTPHVLQWMHGCEGETHPDGTLKFVRGMDMYNYDGNDFLSFDDKNGVWVAPIDEALPTKRKWDGVQVLKEYTKGYLENECIDWLSKFVTYGQQQLKKKSPPEVFVFAKKSKVESNLILTCLATGFYPKDIIMRIRRNGRVLTADDGLTSSGVLPNNDETFQRRDHVEILKSDLSEFSCEVVHEATGVDVAKTWKNSDLPPEPGCGPPIAAAVGGVLAVVALVTVVVCVILYKKGCLGRRRGANNNQGSVAVNVEKKADAKDGKAEETEPLTGSDKSLDKVSNSSSADSGVSCGIQTIHSPVSVDNGVASTPLTNGGPVPAASSSAPPEVFVFTKKAKVESNLILTCLATDFYPKDIIMKIRRNGRVLTADDGLMSSGLLPNNDETFQRRDHVEILKSDLSEFSCEVIHEATDVNLTETWTPPEVFVFAKKAKVESNLILTCLATGFYPKDIIMKIRRNGRVLTADDGLMSSGLLPNNDETFQRRDHVEILKSDLSEFSCEVIHEATDVNLTKTWRSVAVNVEKKADAKDGKAEETEPLTGSDKSLDKVSNSSSADSGVSSPPEVFVFAKKAKVESNLILTCLATDFYPKDIIMKIRRNGRVLTADDGLTSSGLLPNNDETFQRRDHVEISKSDLSEFSCEVIHEATDVNLTKTWRSVAVNVEKKADAKDGKAEETEPLTGSDKSLDKVSNSSSADSGVSSPPEVFVFAKKAKVESNLILTCLATDFYPKDIIMRIRRNGRVLTADDGLMSSGVLPNNDETFQRRDHVEILKSDLSEFSCEVIHEATDVNLTKTWTPPEVFVFAMKAKVESNLILTCLATDFYPKDIIMKIRRNRRVLTADDGLTSSGVLPNNDETFQRRDHVEILKSDPSEFSCEVIHEATGVDVAKTWRSVAVNVEKKADAKDGKAEETEPLTGSDKSLDKVSNSSSAESGVSSDSDKQGQAQESS</sequence>
<dbReference type="Pfam" id="PF00129">
    <property type="entry name" value="MHC_I"/>
    <property type="match status" value="1"/>
</dbReference>
<feature type="region of interest" description="Disordered" evidence="4">
    <location>
        <begin position="634"/>
        <end position="670"/>
    </location>
</feature>
<evidence type="ECO:0000259" key="6">
    <source>
        <dbReference type="PROSITE" id="PS50835"/>
    </source>
</evidence>
<feature type="region of interest" description="Disordered" evidence="4">
    <location>
        <begin position="362"/>
        <end position="399"/>
    </location>
</feature>
<dbReference type="InterPro" id="IPR011162">
    <property type="entry name" value="MHC_I/II-like_Ag-recog"/>
</dbReference>
<reference evidence="7" key="2">
    <citation type="submission" date="2025-08" db="UniProtKB">
        <authorList>
            <consortium name="Ensembl"/>
        </authorList>
    </citation>
    <scope>IDENTIFICATION</scope>
</reference>
<dbReference type="Ensembl" id="ENSONIT00000036834.1">
    <property type="protein sequence ID" value="ENSONIP00000078589.1"/>
    <property type="gene ID" value="ENSONIG00000017390.2"/>
</dbReference>
<keyword evidence="2" id="KW-0393">Immunoglobulin domain</keyword>
<feature type="compositionally biased region" description="Low complexity" evidence="4">
    <location>
        <begin position="1033"/>
        <end position="1044"/>
    </location>
</feature>
<dbReference type="InterPro" id="IPR011161">
    <property type="entry name" value="MHC_I-like_Ag-recog"/>
</dbReference>
<dbReference type="SMART" id="SM00407">
    <property type="entry name" value="IGc1"/>
    <property type="match status" value="6"/>
</dbReference>
<protein>
    <submittedName>
        <fullName evidence="7">Class I histocompatibility antigen, F10 alpha chain</fullName>
    </submittedName>
</protein>
<feature type="domain" description="Ig-like" evidence="6">
    <location>
        <begin position="811"/>
        <end position="900"/>
    </location>
</feature>
<dbReference type="InterPro" id="IPR013783">
    <property type="entry name" value="Ig-like_fold"/>
</dbReference>
<feature type="region of interest" description="Disordered" evidence="4">
    <location>
        <begin position="1006"/>
        <end position="1056"/>
    </location>
</feature>
<dbReference type="InterPro" id="IPR036179">
    <property type="entry name" value="Ig-like_dom_sf"/>
</dbReference>
<evidence type="ECO:0000313" key="7">
    <source>
        <dbReference type="Ensembl" id="ENSONIP00000078589.1"/>
    </source>
</evidence>
<dbReference type="Proteomes" id="UP000005207">
    <property type="component" value="Linkage group LG22"/>
</dbReference>
<dbReference type="PRINTS" id="PR01638">
    <property type="entry name" value="MHCCLASSI"/>
</dbReference>
<keyword evidence="8" id="KW-1185">Reference proteome</keyword>
<evidence type="ECO:0000256" key="5">
    <source>
        <dbReference type="SAM" id="SignalP"/>
    </source>
</evidence>
<dbReference type="GeneTree" id="ENSGT01150000287002"/>
<dbReference type="InterPro" id="IPR037055">
    <property type="entry name" value="MHC_I-like_Ag-recog_sf"/>
</dbReference>
<name>A0A669F3U6_ORENI</name>
<dbReference type="Pfam" id="PF07654">
    <property type="entry name" value="C1-set"/>
    <property type="match status" value="6"/>
</dbReference>